<dbReference type="RefSeq" id="WP_005061567.1">
    <property type="nucleotide sequence ID" value="NZ_AP022621.1"/>
</dbReference>
<dbReference type="Gene3D" id="1.10.357.10">
    <property type="entry name" value="Tetracycline Repressor, domain 2"/>
    <property type="match status" value="1"/>
</dbReference>
<dbReference type="SUPFAM" id="SSF48498">
    <property type="entry name" value="Tetracyclin repressor-like, C-terminal domain"/>
    <property type="match status" value="1"/>
</dbReference>
<evidence type="ECO:0000313" key="7">
    <source>
        <dbReference type="Proteomes" id="UP000045782"/>
    </source>
</evidence>
<dbReference type="PROSITE" id="PS50977">
    <property type="entry name" value="HTH_TETR_2"/>
    <property type="match status" value="1"/>
</dbReference>
<evidence type="ECO:0000256" key="4">
    <source>
        <dbReference type="PROSITE-ProRule" id="PRU00335"/>
    </source>
</evidence>
<dbReference type="Proteomes" id="UP000045782">
    <property type="component" value="Unassembled WGS sequence"/>
</dbReference>
<organism evidence="6 7">
    <name type="scientific">Mycobacteroides abscessus</name>
    <dbReference type="NCBI Taxonomy" id="36809"/>
    <lineage>
        <taxon>Bacteria</taxon>
        <taxon>Bacillati</taxon>
        <taxon>Actinomycetota</taxon>
        <taxon>Actinomycetes</taxon>
        <taxon>Mycobacteriales</taxon>
        <taxon>Mycobacteriaceae</taxon>
        <taxon>Mycobacteroides</taxon>
    </lineage>
</organism>
<evidence type="ECO:0000313" key="6">
    <source>
        <dbReference type="EMBL" id="CPV41255.1"/>
    </source>
</evidence>
<gene>
    <name evidence="6" type="primary">yxaF_1</name>
    <name evidence="6" type="ORF">ERS075579_01253</name>
</gene>
<evidence type="ECO:0000256" key="1">
    <source>
        <dbReference type="ARBA" id="ARBA00023015"/>
    </source>
</evidence>
<sequence length="199" mass="21518">MDQLVYVGEEGEVTSGPRQRLIDSAIAMMRERGVHATGLADLLKRSGTARNSIYQHFPEGKAELIAAAEREASDLANGFLDALRARGDAEYLLTRFIAWWVNQLETHDFDTGCPHAAAALAGPGEEQIRAAAHDAFIGMRTRLAESFRDSGVAHGVDSLASLTVSAIEGALLQAQAARSVQPLREAERELIALIRARAQ</sequence>
<proteinExistence type="predicted"/>
<dbReference type="PANTHER" id="PTHR47506">
    <property type="entry name" value="TRANSCRIPTIONAL REGULATORY PROTEIN"/>
    <property type="match status" value="1"/>
</dbReference>
<evidence type="ECO:0000256" key="3">
    <source>
        <dbReference type="ARBA" id="ARBA00023163"/>
    </source>
</evidence>
<evidence type="ECO:0000259" key="5">
    <source>
        <dbReference type="PROSITE" id="PS50977"/>
    </source>
</evidence>
<dbReference type="InterPro" id="IPR009057">
    <property type="entry name" value="Homeodomain-like_sf"/>
</dbReference>
<dbReference type="InterPro" id="IPR001647">
    <property type="entry name" value="HTH_TetR"/>
</dbReference>
<keyword evidence="2 4" id="KW-0238">DNA-binding</keyword>
<feature type="domain" description="HTH tetR-type" evidence="5">
    <location>
        <begin position="15"/>
        <end position="75"/>
    </location>
</feature>
<dbReference type="GO" id="GO:0003677">
    <property type="term" value="F:DNA binding"/>
    <property type="evidence" value="ECO:0007669"/>
    <property type="project" value="UniProtKB-UniRule"/>
</dbReference>
<reference evidence="6 7" key="1">
    <citation type="submission" date="2015-03" db="EMBL/GenBank/DDBJ databases">
        <authorList>
            <person name="Murphy D."/>
        </authorList>
    </citation>
    <scope>NUCLEOTIDE SEQUENCE [LARGE SCALE GENOMIC DNA]</scope>
    <source>
        <strain evidence="6 7">PAP088</strain>
    </source>
</reference>
<accession>A0A0U0ZKD5</accession>
<keyword evidence="1" id="KW-0805">Transcription regulation</keyword>
<feature type="DNA-binding region" description="H-T-H motif" evidence="4">
    <location>
        <begin position="38"/>
        <end position="57"/>
    </location>
</feature>
<keyword evidence="3" id="KW-0804">Transcription</keyword>
<name>A0A0U0ZKD5_9MYCO</name>
<dbReference type="EMBL" id="CSWP01000002">
    <property type="protein sequence ID" value="CPV41255.1"/>
    <property type="molecule type" value="Genomic_DNA"/>
</dbReference>
<dbReference type="Pfam" id="PF00440">
    <property type="entry name" value="TetR_N"/>
    <property type="match status" value="1"/>
</dbReference>
<dbReference type="Pfam" id="PF21993">
    <property type="entry name" value="TetR_C_13_2"/>
    <property type="match status" value="1"/>
</dbReference>
<dbReference type="AlphaFoldDB" id="A0A0U0ZKD5"/>
<dbReference type="InterPro" id="IPR036271">
    <property type="entry name" value="Tet_transcr_reg_TetR-rel_C_sf"/>
</dbReference>
<evidence type="ECO:0000256" key="2">
    <source>
        <dbReference type="ARBA" id="ARBA00023125"/>
    </source>
</evidence>
<dbReference type="InterPro" id="IPR054156">
    <property type="entry name" value="YxaF_TetR_C"/>
</dbReference>
<dbReference type="PANTHER" id="PTHR47506:SF3">
    <property type="entry name" value="HTH-TYPE TRANSCRIPTIONAL REGULATOR LMRA"/>
    <property type="match status" value="1"/>
</dbReference>
<protein>
    <submittedName>
        <fullName evidence="6">Putative transcriptional regulator, TetR family</fullName>
    </submittedName>
</protein>
<dbReference type="SUPFAM" id="SSF46689">
    <property type="entry name" value="Homeodomain-like"/>
    <property type="match status" value="1"/>
</dbReference>